<feature type="signal peptide" evidence="1">
    <location>
        <begin position="1"/>
        <end position="24"/>
    </location>
</feature>
<dbReference type="Proteomes" id="UP001500929">
    <property type="component" value="Unassembled WGS sequence"/>
</dbReference>
<evidence type="ECO:0000259" key="2">
    <source>
        <dbReference type="Pfam" id="PF22504"/>
    </source>
</evidence>
<evidence type="ECO:0000256" key="1">
    <source>
        <dbReference type="SAM" id="SignalP"/>
    </source>
</evidence>
<dbReference type="RefSeq" id="WP_259479190.1">
    <property type="nucleotide sequence ID" value="NZ_BAAAQY010000004.1"/>
</dbReference>
<name>A0ABP5QDE9_9MICO</name>
<sequence length="155" mass="15765">MRTRHLVPAALAAVLMLAGCVASTGDEAPATGSPEATGTPTSSAAPAAVLLPEGDAEANKPFFDQTNEAVLTGNPDAGGVEFTSALRSSGFDIAAMQVTPDVTTVGVAADSIQFSVRWGEECLIGQYGHGEYSSIVAPVLGTGTCLIGQTRPIDW</sequence>
<reference evidence="4" key="1">
    <citation type="journal article" date="2019" name="Int. J. Syst. Evol. Microbiol.">
        <title>The Global Catalogue of Microorganisms (GCM) 10K type strain sequencing project: providing services to taxonomists for standard genome sequencing and annotation.</title>
        <authorList>
            <consortium name="The Broad Institute Genomics Platform"/>
            <consortium name="The Broad Institute Genome Sequencing Center for Infectious Disease"/>
            <person name="Wu L."/>
            <person name="Ma J."/>
        </authorList>
    </citation>
    <scope>NUCLEOTIDE SEQUENCE [LARGE SCALE GENOMIC DNA]</scope>
    <source>
        <strain evidence="4">JCM 16117</strain>
    </source>
</reference>
<feature type="chain" id="PRO_5046851361" description="DUF6993 domain-containing protein" evidence="1">
    <location>
        <begin position="25"/>
        <end position="155"/>
    </location>
</feature>
<keyword evidence="4" id="KW-1185">Reference proteome</keyword>
<dbReference type="EMBL" id="BAAAQY010000004">
    <property type="protein sequence ID" value="GAA2232529.1"/>
    <property type="molecule type" value="Genomic_DNA"/>
</dbReference>
<dbReference type="InterPro" id="IPR054262">
    <property type="entry name" value="DUF6993"/>
</dbReference>
<organism evidence="3 4">
    <name type="scientific">Herbiconiux moechotypicola</name>
    <dbReference type="NCBI Taxonomy" id="637393"/>
    <lineage>
        <taxon>Bacteria</taxon>
        <taxon>Bacillati</taxon>
        <taxon>Actinomycetota</taxon>
        <taxon>Actinomycetes</taxon>
        <taxon>Micrococcales</taxon>
        <taxon>Microbacteriaceae</taxon>
        <taxon>Herbiconiux</taxon>
    </lineage>
</organism>
<dbReference type="Pfam" id="PF22504">
    <property type="entry name" value="DUF6993"/>
    <property type="match status" value="1"/>
</dbReference>
<proteinExistence type="predicted"/>
<evidence type="ECO:0000313" key="4">
    <source>
        <dbReference type="Proteomes" id="UP001500929"/>
    </source>
</evidence>
<comment type="caution">
    <text evidence="3">The sequence shown here is derived from an EMBL/GenBank/DDBJ whole genome shotgun (WGS) entry which is preliminary data.</text>
</comment>
<dbReference type="PROSITE" id="PS51257">
    <property type="entry name" value="PROKAR_LIPOPROTEIN"/>
    <property type="match status" value="1"/>
</dbReference>
<evidence type="ECO:0000313" key="3">
    <source>
        <dbReference type="EMBL" id="GAA2232529.1"/>
    </source>
</evidence>
<feature type="domain" description="DUF6993" evidence="2">
    <location>
        <begin position="67"/>
        <end position="149"/>
    </location>
</feature>
<gene>
    <name evidence="3" type="ORF">GCM10009851_17010</name>
</gene>
<keyword evidence="1" id="KW-0732">Signal</keyword>
<protein>
    <recommendedName>
        <fullName evidence="2">DUF6993 domain-containing protein</fullName>
    </recommendedName>
</protein>
<accession>A0ABP5QDE9</accession>